<dbReference type="EMBL" id="VDMD01000012">
    <property type="protein sequence ID" value="TRM62632.1"/>
    <property type="molecule type" value="Genomic_DNA"/>
</dbReference>
<accession>A0A550CCU2</accession>
<feature type="region of interest" description="Disordered" evidence="1">
    <location>
        <begin position="1"/>
        <end position="53"/>
    </location>
</feature>
<proteinExistence type="predicted"/>
<organism evidence="2 3">
    <name type="scientific">Schizophyllum amplum</name>
    <dbReference type="NCBI Taxonomy" id="97359"/>
    <lineage>
        <taxon>Eukaryota</taxon>
        <taxon>Fungi</taxon>
        <taxon>Dikarya</taxon>
        <taxon>Basidiomycota</taxon>
        <taxon>Agaricomycotina</taxon>
        <taxon>Agaricomycetes</taxon>
        <taxon>Agaricomycetidae</taxon>
        <taxon>Agaricales</taxon>
        <taxon>Schizophyllaceae</taxon>
        <taxon>Schizophyllum</taxon>
    </lineage>
</organism>
<dbReference type="OrthoDB" id="10352657at2759"/>
<name>A0A550CCU2_9AGAR</name>
<evidence type="ECO:0000256" key="1">
    <source>
        <dbReference type="SAM" id="MobiDB-lite"/>
    </source>
</evidence>
<dbReference type="AlphaFoldDB" id="A0A550CCU2"/>
<protein>
    <submittedName>
        <fullName evidence="2">Uncharacterized protein</fullName>
    </submittedName>
</protein>
<comment type="caution">
    <text evidence="2">The sequence shown here is derived from an EMBL/GenBank/DDBJ whole genome shotgun (WGS) entry which is preliminary data.</text>
</comment>
<reference evidence="2 3" key="1">
    <citation type="journal article" date="2019" name="New Phytol.">
        <title>Comparative genomics reveals unique wood-decay strategies and fruiting body development in the Schizophyllaceae.</title>
        <authorList>
            <person name="Almasi E."/>
            <person name="Sahu N."/>
            <person name="Krizsan K."/>
            <person name="Balint B."/>
            <person name="Kovacs G.M."/>
            <person name="Kiss B."/>
            <person name="Cseklye J."/>
            <person name="Drula E."/>
            <person name="Henrissat B."/>
            <person name="Nagy I."/>
            <person name="Chovatia M."/>
            <person name="Adam C."/>
            <person name="LaButti K."/>
            <person name="Lipzen A."/>
            <person name="Riley R."/>
            <person name="Grigoriev I.V."/>
            <person name="Nagy L.G."/>
        </authorList>
    </citation>
    <scope>NUCLEOTIDE SEQUENCE [LARGE SCALE GENOMIC DNA]</scope>
    <source>
        <strain evidence="2 3">NL-1724</strain>
    </source>
</reference>
<gene>
    <name evidence="2" type="ORF">BD626DRAFT_497992</name>
</gene>
<keyword evidence="3" id="KW-1185">Reference proteome</keyword>
<evidence type="ECO:0000313" key="3">
    <source>
        <dbReference type="Proteomes" id="UP000320762"/>
    </source>
</evidence>
<dbReference type="Proteomes" id="UP000320762">
    <property type="component" value="Unassembled WGS sequence"/>
</dbReference>
<evidence type="ECO:0000313" key="2">
    <source>
        <dbReference type="EMBL" id="TRM62632.1"/>
    </source>
</evidence>
<sequence length="184" mass="20421">MPYASRHLHSGLPSYEEATRGPVRPVRRSGVDRTLSSRRYHPYRPSDLEEGDLDADTARNTMSLIELRAMRHVEPGLTIEAVVAELDGHPTPPASPSVTSEPQAAEAPSMGDFIWQIAKARRCCGDSVGPLRPQELIALLDVGCLLSWMCDVREKQERDLRSGFLFEPMNVDEASCEVLYCPST</sequence>